<dbReference type="Pfam" id="PF08340">
    <property type="entry name" value="YicC-like_C"/>
    <property type="match status" value="1"/>
</dbReference>
<evidence type="ECO:0000259" key="6">
    <source>
        <dbReference type="Pfam" id="PF03755"/>
    </source>
</evidence>
<dbReference type="AlphaFoldDB" id="A0A3M8CUX5"/>
<reference evidence="8 9" key="1">
    <citation type="submission" date="2018-10" db="EMBL/GenBank/DDBJ databases">
        <title>Phylogenomics of Brevibacillus.</title>
        <authorList>
            <person name="Dunlap C."/>
        </authorList>
    </citation>
    <scope>NUCLEOTIDE SEQUENCE [LARGE SCALE GENOMIC DNA]</scope>
    <source>
        <strain evidence="8 9">JCM 15085</strain>
    </source>
</reference>
<evidence type="ECO:0000313" key="9">
    <source>
        <dbReference type="Proteomes" id="UP000281915"/>
    </source>
</evidence>
<keyword evidence="2" id="KW-0540">Nuclease</keyword>
<sequence length="296" mass="33686">MVRSMTGYGRKEDEKGAMRVTVEIRSVNHRFSDILIRLPKAWTLLEDSVRKQVAAFVRRGRVDVTIALEGEAAATRSEVEIDWQLASQFVQIAREMGERFSLETPLTPKDLLLLPGVLQTKEGKDEAQQDTGDWILDTVKAAAEDLLAMKIAEGTQLQTDLTKRLSQIGEWVSQLQELVPQVSEEYRKRLQQRMADMLGQVSVEPDPQRIVQEVAIFAERSDISEEVTRLQSHCLQFSEQLGRDDAIGRGLDFLLQEMNREANTIASKANHLHIQHLAVEIKTELEKMREQVQNIE</sequence>
<keyword evidence="4" id="KW-0378">Hydrolase</keyword>
<feature type="domain" description="Endoribonuclease YicC-like C-terminal" evidence="7">
    <location>
        <begin position="176"/>
        <end position="296"/>
    </location>
</feature>
<dbReference type="GO" id="GO:0004521">
    <property type="term" value="F:RNA endonuclease activity"/>
    <property type="evidence" value="ECO:0007669"/>
    <property type="project" value="InterPro"/>
</dbReference>
<gene>
    <name evidence="8" type="ORF">EDM58_09960</name>
</gene>
<comment type="similarity">
    <text evidence="5">Belongs to the YicC/YloC family.</text>
</comment>
<evidence type="ECO:0000256" key="5">
    <source>
        <dbReference type="ARBA" id="ARBA00035648"/>
    </source>
</evidence>
<dbReference type="Pfam" id="PF03755">
    <property type="entry name" value="YicC-like_N"/>
    <property type="match status" value="1"/>
</dbReference>
<dbReference type="Proteomes" id="UP000281915">
    <property type="component" value="Unassembled WGS sequence"/>
</dbReference>
<proteinExistence type="inferred from homology"/>
<feature type="domain" description="Endoribonuclease YicC-like N-terminal" evidence="6">
    <location>
        <begin position="2"/>
        <end position="158"/>
    </location>
</feature>
<dbReference type="PANTHER" id="PTHR30636:SF3">
    <property type="entry name" value="UPF0701 PROTEIN YICC"/>
    <property type="match status" value="1"/>
</dbReference>
<dbReference type="EMBL" id="RHHT01000019">
    <property type="protein sequence ID" value="RNB79319.1"/>
    <property type="molecule type" value="Genomic_DNA"/>
</dbReference>
<name>A0A3M8CUX5_9BACL</name>
<dbReference type="NCBIfam" id="TIGR00255">
    <property type="entry name" value="YicC/YloC family endoribonuclease"/>
    <property type="match status" value="1"/>
</dbReference>
<evidence type="ECO:0000256" key="3">
    <source>
        <dbReference type="ARBA" id="ARBA00022759"/>
    </source>
</evidence>
<comment type="cofactor">
    <cofactor evidence="1">
        <name>a divalent metal cation</name>
        <dbReference type="ChEBI" id="CHEBI:60240"/>
    </cofactor>
</comment>
<evidence type="ECO:0000259" key="7">
    <source>
        <dbReference type="Pfam" id="PF08340"/>
    </source>
</evidence>
<dbReference type="InterPro" id="IPR013527">
    <property type="entry name" value="YicC-like_N"/>
</dbReference>
<dbReference type="InterPro" id="IPR005229">
    <property type="entry name" value="YicC/YloC-like"/>
</dbReference>
<evidence type="ECO:0000256" key="4">
    <source>
        <dbReference type="ARBA" id="ARBA00022801"/>
    </source>
</evidence>
<evidence type="ECO:0000256" key="1">
    <source>
        <dbReference type="ARBA" id="ARBA00001968"/>
    </source>
</evidence>
<dbReference type="PANTHER" id="PTHR30636">
    <property type="entry name" value="UPF0701 PROTEIN YICC"/>
    <property type="match status" value="1"/>
</dbReference>
<keyword evidence="3" id="KW-0255">Endonuclease</keyword>
<accession>A0A3M8CUX5</accession>
<comment type="caution">
    <text evidence="8">The sequence shown here is derived from an EMBL/GenBank/DDBJ whole genome shotgun (WGS) entry which is preliminary data.</text>
</comment>
<evidence type="ECO:0000256" key="2">
    <source>
        <dbReference type="ARBA" id="ARBA00022722"/>
    </source>
</evidence>
<organism evidence="8 9">
    <name type="scientific">Brevibacillus panacihumi</name>
    <dbReference type="NCBI Taxonomy" id="497735"/>
    <lineage>
        <taxon>Bacteria</taxon>
        <taxon>Bacillati</taxon>
        <taxon>Bacillota</taxon>
        <taxon>Bacilli</taxon>
        <taxon>Bacillales</taxon>
        <taxon>Paenibacillaceae</taxon>
        <taxon>Brevibacillus</taxon>
    </lineage>
</organism>
<protein>
    <submittedName>
        <fullName evidence="8">YicC family protein</fullName>
    </submittedName>
</protein>
<evidence type="ECO:0000313" key="8">
    <source>
        <dbReference type="EMBL" id="RNB79319.1"/>
    </source>
</evidence>
<dbReference type="GO" id="GO:0016787">
    <property type="term" value="F:hydrolase activity"/>
    <property type="evidence" value="ECO:0007669"/>
    <property type="project" value="UniProtKB-KW"/>
</dbReference>
<dbReference type="InterPro" id="IPR013551">
    <property type="entry name" value="YicC-like_C"/>
</dbReference>